<evidence type="ECO:0000256" key="1">
    <source>
        <dbReference type="SAM" id="SignalP"/>
    </source>
</evidence>
<dbReference type="AlphaFoldDB" id="A0A238LFN6"/>
<dbReference type="RefSeq" id="WP_093992422.1">
    <property type="nucleotide sequence ID" value="NZ_FXZK01000004.1"/>
</dbReference>
<sequence>MRIFLALVFWICCAPVGAEVVSIRSGEHDRFSRLVLTIPEGREWTLGRVSDGYALELGDGSDTYDTTTVFDRIPPDRIASIESEDGRLRISVSCECHADAFLWRADKLVVDVVDGPPPDGSEFEIALVGGSTEEPQSNSADQVNLPLLIEAPDAGARPPLVPGTFAVTPPTDNRVAEAERAVIESLARAASQGVFDIPSRPVPIIPDNLSEDGSANSAELPVLTPITDPMDGIPTPVSNSSGTGGPGLVLRTGIERDENGKQGIIEESGHCISDEMLGLDTWGDDRDFSTQIADHRRILTGEFDAYPEGSIEDLAKTYIFFGFGQEARQVLALDGQGSQERLVLDALSRVVDDVPQRNGVLDDQMDCSGFVVMWAALANGSLGESSTDGRNAAVMAFRLLPDQLRGHLGARLARLFLEAGDSTTADMILTASQRLETGHTVEADLTGAAVIESTEGAGPAIEVLGAMADEDTRMTADGLVQLINLLLAEGRTVDDPLLDLASAMRFEAGGSDDARKLGLAELRARTARDEFDAALVLVSDVSLPIAQVDRDAQTSQVVAEMAERGDTASFLEFAFADLPNGLSAEAENAVAKRLLEVGFPDRAMSILAGPAVQEAMAERRYLRGEAAAEIGDIDALNAALIGLSDPRAAQIRARALAASGDFQSALAEELQQPDAVASPEGAWRAGAWTLLESGDDPLLQTASRAILSDPVVLPSPPTLESRRDLIEEAQATRTMTEELLDRFNIDADQVSVE</sequence>
<protein>
    <submittedName>
        <fullName evidence="2">Uncharacterized protein</fullName>
    </submittedName>
</protein>
<dbReference type="EMBL" id="FXZK01000004">
    <property type="protein sequence ID" value="SMY08224.1"/>
    <property type="molecule type" value="Genomic_DNA"/>
</dbReference>
<dbReference type="Proteomes" id="UP000201613">
    <property type="component" value="Unassembled WGS sequence"/>
</dbReference>
<evidence type="ECO:0000313" key="3">
    <source>
        <dbReference type="Proteomes" id="UP000201613"/>
    </source>
</evidence>
<keyword evidence="1" id="KW-0732">Signal</keyword>
<organism evidence="2 3">
    <name type="scientific">Flavimaricola marinus</name>
    <dbReference type="NCBI Taxonomy" id="1819565"/>
    <lineage>
        <taxon>Bacteria</taxon>
        <taxon>Pseudomonadati</taxon>
        <taxon>Pseudomonadota</taxon>
        <taxon>Alphaproteobacteria</taxon>
        <taxon>Rhodobacterales</taxon>
        <taxon>Paracoccaceae</taxon>
        <taxon>Flavimaricola</taxon>
    </lineage>
</organism>
<reference evidence="3" key="1">
    <citation type="submission" date="2017-05" db="EMBL/GenBank/DDBJ databases">
        <authorList>
            <person name="Rodrigo-Torres L."/>
            <person name="Arahal R. D."/>
            <person name="Lucena T."/>
        </authorList>
    </citation>
    <scope>NUCLEOTIDE SEQUENCE [LARGE SCALE GENOMIC DNA]</scope>
    <source>
        <strain evidence="3">CECT 8899</strain>
    </source>
</reference>
<name>A0A238LFN6_9RHOB</name>
<dbReference type="OrthoDB" id="7847197at2"/>
<evidence type="ECO:0000313" key="2">
    <source>
        <dbReference type="EMBL" id="SMY08224.1"/>
    </source>
</evidence>
<gene>
    <name evidence="2" type="ORF">LOM8899_02374</name>
</gene>
<feature type="signal peptide" evidence="1">
    <location>
        <begin position="1"/>
        <end position="18"/>
    </location>
</feature>
<keyword evidence="3" id="KW-1185">Reference proteome</keyword>
<accession>A0A238LFN6</accession>
<feature type="chain" id="PRO_5013122291" evidence="1">
    <location>
        <begin position="19"/>
        <end position="753"/>
    </location>
</feature>
<proteinExistence type="predicted"/>